<reference evidence="2 3" key="1">
    <citation type="journal article" date="2011" name="J. Bacteriol.">
        <title>Complete Genome Sequence of the Aerobic Marine Methanotroph Methylomonas methanica MC09.</title>
        <authorList>
            <person name="Boden R."/>
            <person name="Cunliffe M."/>
            <person name="Scanlan J."/>
            <person name="Moussard H."/>
            <person name="Kits K.D."/>
            <person name="Klotz M.G."/>
            <person name="Jetten M.S."/>
            <person name="Vuilleumier S."/>
            <person name="Han J."/>
            <person name="Peters L."/>
            <person name="Mikhailova N."/>
            <person name="Teshima H."/>
            <person name="Tapia R."/>
            <person name="Kyrpides N."/>
            <person name="Ivanova N."/>
            <person name="Pagani I."/>
            <person name="Cheng J.F."/>
            <person name="Goodwin L."/>
            <person name="Han C."/>
            <person name="Hauser L."/>
            <person name="Land M.L."/>
            <person name="Lapidus A."/>
            <person name="Lucas S."/>
            <person name="Pitluck S."/>
            <person name="Woyke T."/>
            <person name="Stein L."/>
            <person name="Murrell J.C."/>
        </authorList>
    </citation>
    <scope>NUCLEOTIDE SEQUENCE [LARGE SCALE GENOMIC DNA]</scope>
    <source>
        <strain evidence="2 3">MC09</strain>
    </source>
</reference>
<sequence length="318" mass="34643">MKNTIYPKKPIAVLVAAFLAGAAVPVVQAAQTHTAPRHVIHHIAATFDHPVTVPGELSDQEKQKLMDDKKQQIVDEASEAIIGTHNALLMLESGDSAKARSQLQDVLGKLDILLTKRPGLALIPADVSARIYDLDDSVDQVKKLVGRADDLLGDSRVQDARRILDNLVSEIRLTTVSIPLGTFPPAIKEAIVEIDDQKADQAKVVLADVLGSLVKTTEVYALPVLQAETLLTAAAELEHKADLSKADARHDIMELTDAAKDKLKLSQLLGYGTDDDYADLYDSIDGIDDVIRSERSAAVWDKVKQRIAHLEDSIKKHL</sequence>
<dbReference type="Proteomes" id="UP000008888">
    <property type="component" value="Chromosome"/>
</dbReference>
<evidence type="ECO:0008006" key="4">
    <source>
        <dbReference type="Google" id="ProtNLM"/>
    </source>
</evidence>
<dbReference type="AlphaFoldDB" id="F9ZVG9"/>
<dbReference type="STRING" id="857087.Metme_3587"/>
<evidence type="ECO:0000313" key="2">
    <source>
        <dbReference type="EMBL" id="AEG01951.1"/>
    </source>
</evidence>
<proteinExistence type="predicted"/>
<reference evidence="3" key="3">
    <citation type="submission" date="2011-05" db="EMBL/GenBank/DDBJ databases">
        <title>Complete sequence of Methylomonas methanica MC09.</title>
        <authorList>
            <consortium name="US DOE Joint Genome Institute"/>
            <person name="Lucas S."/>
            <person name="Han J."/>
            <person name="Lapidus A."/>
            <person name="Cheng J.-F."/>
            <person name="Goodwin L."/>
            <person name="Pitluck S."/>
            <person name="Peters L."/>
            <person name="Mikhailova N."/>
            <person name="Teshima H."/>
            <person name="Han C."/>
            <person name="Tapia R."/>
            <person name="Land M."/>
            <person name="Hauser L."/>
            <person name="Kyrpides N."/>
            <person name="Ivanova N."/>
            <person name="Pagani I."/>
            <person name="Stein L."/>
            <person name="Woyke T."/>
        </authorList>
    </citation>
    <scope>NUCLEOTIDE SEQUENCE [LARGE SCALE GENOMIC DNA]</scope>
    <source>
        <strain evidence="3">MC09</strain>
    </source>
</reference>
<evidence type="ECO:0000313" key="3">
    <source>
        <dbReference type="Proteomes" id="UP000008888"/>
    </source>
</evidence>
<evidence type="ECO:0000256" key="1">
    <source>
        <dbReference type="SAM" id="SignalP"/>
    </source>
</evidence>
<gene>
    <name evidence="2" type="ordered locus">Metme_3587</name>
</gene>
<name>F9ZVG9_METMM</name>
<dbReference type="OrthoDB" id="1233024at2"/>
<feature type="chain" id="PRO_5003396178" description="YfdX protein" evidence="1">
    <location>
        <begin position="30"/>
        <end position="318"/>
    </location>
</feature>
<keyword evidence="1" id="KW-0732">Signal</keyword>
<dbReference type="RefSeq" id="WP_013820172.1">
    <property type="nucleotide sequence ID" value="NC_015572.1"/>
</dbReference>
<dbReference type="eggNOG" id="ENOG5032A6R">
    <property type="taxonomic scope" value="Bacteria"/>
</dbReference>
<dbReference type="EMBL" id="CP002738">
    <property type="protein sequence ID" value="AEG01951.1"/>
    <property type="molecule type" value="Genomic_DNA"/>
</dbReference>
<reference key="2">
    <citation type="submission" date="2011-05" db="EMBL/GenBank/DDBJ databases">
        <title>Complete genome sequence of the aerobic marine methanotroph Methylomonas methanica MC09.</title>
        <authorList>
            <person name="Boden R."/>
            <person name="Cunliffe M."/>
            <person name="Scanlan J."/>
            <person name="Moussard H."/>
            <person name="Kits K.D."/>
            <person name="Klotz M."/>
            <person name="Jetten M."/>
            <person name="Vuilleumier S."/>
            <person name="Han J."/>
            <person name="Peters L."/>
            <person name="Mikhailova N."/>
            <person name="Teshima H."/>
            <person name="Tapia R."/>
            <person name="Kyrpides N."/>
            <person name="Ivanova N."/>
            <person name="Pagani I."/>
            <person name="Cheng J.-F."/>
            <person name="Goodwin L."/>
            <person name="Han C."/>
            <person name="Hauser L."/>
            <person name="Land M."/>
            <person name="Lapidus A."/>
            <person name="Lucas S."/>
            <person name="Pitluck S."/>
            <person name="Woyke T."/>
            <person name="Stein L.Y."/>
            <person name="Murrell C."/>
        </authorList>
    </citation>
    <scope>NUCLEOTIDE SEQUENCE</scope>
    <source>
        <strain>MC09</strain>
    </source>
</reference>
<dbReference type="KEGG" id="mmt:Metme_3587"/>
<dbReference type="Pfam" id="PF10938">
    <property type="entry name" value="YfdX"/>
    <property type="match status" value="1"/>
</dbReference>
<keyword evidence="3" id="KW-1185">Reference proteome</keyword>
<feature type="signal peptide" evidence="1">
    <location>
        <begin position="1"/>
        <end position="29"/>
    </location>
</feature>
<dbReference type="HOGENOM" id="CLU_064067_0_0_6"/>
<protein>
    <recommendedName>
        <fullName evidence="4">YfdX protein</fullName>
    </recommendedName>
</protein>
<accession>F9ZVG9</accession>
<organism evidence="2 3">
    <name type="scientific">Methylomonas methanica (strain DSM 25384 / MC09)</name>
    <dbReference type="NCBI Taxonomy" id="857087"/>
    <lineage>
        <taxon>Bacteria</taxon>
        <taxon>Pseudomonadati</taxon>
        <taxon>Pseudomonadota</taxon>
        <taxon>Gammaproteobacteria</taxon>
        <taxon>Methylococcales</taxon>
        <taxon>Methylococcaceae</taxon>
        <taxon>Methylomonas</taxon>
    </lineage>
</organism>
<dbReference type="InterPro" id="IPR021236">
    <property type="entry name" value="Uncharacterised_YfdX"/>
</dbReference>